<dbReference type="VEuPathDB" id="GiardiaDB:GL50803_0027602"/>
<feature type="region of interest" description="Disordered" evidence="8">
    <location>
        <begin position="235"/>
        <end position="301"/>
    </location>
</feature>
<evidence type="ECO:0000256" key="2">
    <source>
        <dbReference type="ARBA" id="ARBA00007466"/>
    </source>
</evidence>
<comment type="subcellular location">
    <subcellularLocation>
        <location evidence="1">Nucleus</location>
        <location evidence="1">Nucleolus</location>
    </subcellularLocation>
</comment>
<keyword evidence="4" id="KW-0698">rRNA processing</keyword>
<dbReference type="AlphaFoldDB" id="V6TPT4"/>
<keyword evidence="5" id="KW-0539">Nucleus</keyword>
<evidence type="ECO:0000256" key="8">
    <source>
        <dbReference type="SAM" id="MobiDB-lite"/>
    </source>
</evidence>
<evidence type="ECO:0000256" key="4">
    <source>
        <dbReference type="ARBA" id="ARBA00022552"/>
    </source>
</evidence>
<gene>
    <name evidence="9" type="ORF">GSB_154480</name>
</gene>
<dbReference type="InterPro" id="IPR007276">
    <property type="entry name" value="Nop14"/>
</dbReference>
<reference evidence="10" key="1">
    <citation type="submission" date="2012-02" db="EMBL/GenBank/DDBJ databases">
        <title>Genome sequencing of Giardia lamblia Genotypes A2 and B isolates (DH and GS) and comparative analysis with the genomes of Genotypes A1 and E (WB and Pig).</title>
        <authorList>
            <person name="Adam R."/>
            <person name="Dahlstrom E."/>
            <person name="Martens C."/>
            <person name="Bruno D."/>
            <person name="Barbian K."/>
            <person name="Porcella S.F."/>
            <person name="Nash T."/>
        </authorList>
    </citation>
    <scope>NUCLEOTIDE SEQUENCE</scope>
    <source>
        <strain evidence="10">GS</strain>
    </source>
</reference>
<dbReference type="VEuPathDB" id="GiardiaDB:DHA2_150074"/>
<comment type="caution">
    <text evidence="9">The sequence shown here is derived from an EMBL/GenBank/DDBJ whole genome shotgun (WGS) entry which is preliminary data.</text>
</comment>
<evidence type="ECO:0000256" key="1">
    <source>
        <dbReference type="ARBA" id="ARBA00004604"/>
    </source>
</evidence>
<name>V6TPT4_GIAIN</name>
<comment type="function">
    <text evidence="6">Involved in nucleolar processing of pre-18S ribosomal RNA. Has a role in the nuclear export of 40S pre-ribosomal subunit to the cytoplasm.</text>
</comment>
<dbReference type="VEuPathDB" id="GiardiaDB:GL50581_1677"/>
<dbReference type="GO" id="GO:0032040">
    <property type="term" value="C:small-subunit processome"/>
    <property type="evidence" value="ECO:0007669"/>
    <property type="project" value="InterPro"/>
</dbReference>
<sequence length="857" mass="97147">MAETSNHYKINIMGKPTHLKLQAKLDMVKRRMGVEDGKLNPFDHIKVNTRRQVLNKEGHKYKHTYAKSATESIKKPLGSAGNNAHVIADINDERIVPKQGEKGYSYQRSELIRHSINQTPQTFDFPDNTRPDERIFYEREMRQRARDVYAEVRAKAKAYREEHKRTNRDVSEAVQQLDKAYSTVSRLLPKETRLGSQSIVAEFQPLEGVRVHASRGATNLTDAVRACAETLEKMDKDRSTVSSLRPKVDHKQSMNVSNDDPECLNGDFNLGDNFSSGTPEESDTKSSTGAGERSDIDDDGEHELPHFLCQEVQPTYFEKLSFSLPIPNSLDEFQAMLGSVQSIEEILVLDRLIKSNSTLLDGSNRPEMERLASFCTTRLMYLVYDACEMDPVRIDAQVRGLRHITSEIPDSMIPLYQKLIMRYHKAVQAVNFMGIFTCSQIESKDNHSSKTKRIKTLDSVLFSTTPINNKNAEPYDEQPNGFLFIHGRAIFGGVVLSNLMAIVFPQGTWYTLSPDEFALTNMRVFEEQPLYTAMFLANDTPIQGMCLRLEQLVSITEDAPTDLNDHTLCTIYQETLLLQALVLATLTLSNATQFHIPSISRGLEALLRIYSSLFAHSVAVTGTSKETFNSLAASYVTLKIPTEHKLELLPSLFQDTPSFTLANVLAGLSAVLNACFLQIMIAKRYNLSPSVSFLLPVFKELQLQLLPSESHSSQGAKFSIRWSLNSLIETLSSEEGEHDMSWIEERLPEIKTNEPVYMVDFCPGKSMDPNKARERARIEEKRIKKQKRDEERSARREVRQKAILRTEQKLKLKTGRERAANKVQHMLEVDQHSYKDLDAAKARLSKKRGSFGRPGKK</sequence>
<accession>V6TPT4</accession>
<keyword evidence="7" id="KW-0175">Coiled coil</keyword>
<keyword evidence="3" id="KW-0690">Ribosome biogenesis</keyword>
<feature type="coiled-coil region" evidence="7">
    <location>
        <begin position="142"/>
        <end position="180"/>
    </location>
</feature>
<evidence type="ECO:0000313" key="9">
    <source>
        <dbReference type="EMBL" id="ESU40701.1"/>
    </source>
</evidence>
<comment type="similarity">
    <text evidence="2">Belongs to the NOP14 family.</text>
</comment>
<reference evidence="9 10" key="2">
    <citation type="journal article" date="2013" name="Genome Biol. Evol.">
        <title>Genome sequencing of Giardia lamblia genotypes A2 and B isolates (DH and GS) and comparative analysis with the genomes of genotypes A1 and E (WB and Pig).</title>
        <authorList>
            <person name="Adam R.D."/>
            <person name="Dahlstrom E.W."/>
            <person name="Martens C.A."/>
            <person name="Bruno D.P."/>
            <person name="Barbian K.D."/>
            <person name="Ricklefs S.M."/>
            <person name="Hernandez M.M."/>
            <person name="Narla N.P."/>
            <person name="Patel R.B."/>
            <person name="Porcella S.F."/>
            <person name="Nash T.E."/>
        </authorList>
    </citation>
    <scope>NUCLEOTIDE SEQUENCE [LARGE SCALE GENOMIC DNA]</scope>
    <source>
        <strain evidence="9 10">GS</strain>
    </source>
</reference>
<dbReference type="GO" id="GO:0030692">
    <property type="term" value="C:Noc4p-Nop14p complex"/>
    <property type="evidence" value="ECO:0007669"/>
    <property type="project" value="TreeGrafter"/>
</dbReference>
<protein>
    <recommendedName>
        <fullName evidence="11">Nop14-like family protein</fullName>
    </recommendedName>
</protein>
<evidence type="ECO:0000313" key="10">
    <source>
        <dbReference type="Proteomes" id="UP000018040"/>
    </source>
</evidence>
<evidence type="ECO:0008006" key="11">
    <source>
        <dbReference type="Google" id="ProtNLM"/>
    </source>
</evidence>
<feature type="compositionally biased region" description="Polar residues" evidence="8">
    <location>
        <begin position="272"/>
        <end position="289"/>
    </location>
</feature>
<evidence type="ECO:0000256" key="7">
    <source>
        <dbReference type="SAM" id="Coils"/>
    </source>
</evidence>
<dbReference type="EMBL" id="AHHH01000183">
    <property type="protein sequence ID" value="ESU40701.1"/>
    <property type="molecule type" value="Genomic_DNA"/>
</dbReference>
<dbReference type="OrthoDB" id="10254002at2759"/>
<proteinExistence type="inferred from homology"/>
<dbReference type="VEuPathDB" id="GiardiaDB:QR46_4588"/>
<dbReference type="PANTHER" id="PTHR23183">
    <property type="entry name" value="NOP14"/>
    <property type="match status" value="1"/>
</dbReference>
<evidence type="ECO:0000256" key="5">
    <source>
        <dbReference type="ARBA" id="ARBA00023242"/>
    </source>
</evidence>
<dbReference type="PANTHER" id="PTHR23183:SF0">
    <property type="entry name" value="NUCLEOLAR PROTEIN 14"/>
    <property type="match status" value="1"/>
</dbReference>
<evidence type="ECO:0000256" key="6">
    <source>
        <dbReference type="ARBA" id="ARBA00024695"/>
    </source>
</evidence>
<evidence type="ECO:0000256" key="3">
    <source>
        <dbReference type="ARBA" id="ARBA00022517"/>
    </source>
</evidence>
<dbReference type="GO" id="GO:0030490">
    <property type="term" value="P:maturation of SSU-rRNA"/>
    <property type="evidence" value="ECO:0007669"/>
    <property type="project" value="TreeGrafter"/>
</dbReference>
<organism evidence="9 10">
    <name type="scientific">Giardia intestinalis</name>
    <name type="common">Giardia lamblia</name>
    <dbReference type="NCBI Taxonomy" id="5741"/>
    <lineage>
        <taxon>Eukaryota</taxon>
        <taxon>Metamonada</taxon>
        <taxon>Diplomonadida</taxon>
        <taxon>Hexamitidae</taxon>
        <taxon>Giardiinae</taxon>
        <taxon>Giardia</taxon>
    </lineage>
</organism>
<dbReference type="Proteomes" id="UP000018040">
    <property type="component" value="Unassembled WGS sequence"/>
</dbReference>